<gene>
    <name evidence="13 15" type="primary">lpxK</name>
    <name evidence="15" type="ORF">GKC30_02340</name>
</gene>
<feature type="binding site" evidence="13">
    <location>
        <begin position="55"/>
        <end position="62"/>
    </location>
    <ligand>
        <name>ATP</name>
        <dbReference type="ChEBI" id="CHEBI:30616"/>
    </ligand>
</feature>
<keyword evidence="5 13" id="KW-0444">Lipid biosynthesis</keyword>
<feature type="region of interest" description="Disordered" evidence="14">
    <location>
        <begin position="365"/>
        <end position="393"/>
    </location>
</feature>
<evidence type="ECO:0000256" key="1">
    <source>
        <dbReference type="ARBA" id="ARBA00002274"/>
    </source>
</evidence>
<comment type="similarity">
    <text evidence="13">Belongs to the LpxK family.</text>
</comment>
<evidence type="ECO:0000256" key="9">
    <source>
        <dbReference type="ARBA" id="ARBA00022777"/>
    </source>
</evidence>
<comment type="catalytic activity">
    <reaction evidence="13">
        <text>a lipid A disaccharide + ATP = a lipid IVA + ADP + H(+)</text>
        <dbReference type="Rhea" id="RHEA:67840"/>
        <dbReference type="ChEBI" id="CHEBI:15378"/>
        <dbReference type="ChEBI" id="CHEBI:30616"/>
        <dbReference type="ChEBI" id="CHEBI:176343"/>
        <dbReference type="ChEBI" id="CHEBI:176425"/>
        <dbReference type="ChEBI" id="CHEBI:456216"/>
        <dbReference type="EC" id="2.7.1.130"/>
    </reaction>
</comment>
<dbReference type="NCBIfam" id="TIGR00682">
    <property type="entry name" value="lpxK"/>
    <property type="match status" value="1"/>
</dbReference>
<evidence type="ECO:0000256" key="7">
    <source>
        <dbReference type="ARBA" id="ARBA00022679"/>
    </source>
</evidence>
<protein>
    <recommendedName>
        <fullName evidence="4 13">Tetraacyldisaccharide 4'-kinase</fullName>
        <ecNumber evidence="3 13">2.7.1.130</ecNumber>
    </recommendedName>
    <alternativeName>
        <fullName evidence="12 13">Lipid A 4'-kinase</fullName>
    </alternativeName>
</protein>
<proteinExistence type="inferred from homology"/>
<evidence type="ECO:0000256" key="14">
    <source>
        <dbReference type="SAM" id="MobiDB-lite"/>
    </source>
</evidence>
<dbReference type="EMBL" id="WODC01000001">
    <property type="protein sequence ID" value="MUM76469.1"/>
    <property type="molecule type" value="Genomic_DNA"/>
</dbReference>
<dbReference type="UniPathway" id="UPA00359">
    <property type="reaction ID" value="UER00482"/>
</dbReference>
<organism evidence="15 16">
    <name type="scientific">Pseudodesulfovibrio alkaliphilus</name>
    <dbReference type="NCBI Taxonomy" id="2661613"/>
    <lineage>
        <taxon>Bacteria</taxon>
        <taxon>Pseudomonadati</taxon>
        <taxon>Thermodesulfobacteriota</taxon>
        <taxon>Desulfovibrionia</taxon>
        <taxon>Desulfovibrionales</taxon>
        <taxon>Desulfovibrionaceae</taxon>
    </lineage>
</organism>
<accession>A0A7K1KK79</accession>
<reference evidence="15 16" key="1">
    <citation type="submission" date="2019-11" db="EMBL/GenBank/DDBJ databases">
        <title>Pseudodesulfovibrio alkaliphilus, sp. nov., an alkaliphilic sulfate-reducing bacteria from mud volcano of Taman peninsula, Russia.</title>
        <authorList>
            <person name="Frolova A."/>
            <person name="Merkel A.Y."/>
            <person name="Slobodkin A.I."/>
        </authorList>
    </citation>
    <scope>NUCLEOTIDE SEQUENCE [LARGE SCALE GENOMIC DNA]</scope>
    <source>
        <strain evidence="15 16">F-1</strain>
    </source>
</reference>
<dbReference type="GO" id="GO:0005886">
    <property type="term" value="C:plasma membrane"/>
    <property type="evidence" value="ECO:0007669"/>
    <property type="project" value="TreeGrafter"/>
</dbReference>
<dbReference type="GO" id="GO:0005524">
    <property type="term" value="F:ATP binding"/>
    <property type="evidence" value="ECO:0007669"/>
    <property type="project" value="UniProtKB-UniRule"/>
</dbReference>
<dbReference type="SUPFAM" id="SSF52540">
    <property type="entry name" value="P-loop containing nucleoside triphosphate hydrolases"/>
    <property type="match status" value="1"/>
</dbReference>
<dbReference type="PANTHER" id="PTHR42724">
    <property type="entry name" value="TETRAACYLDISACCHARIDE 4'-KINASE"/>
    <property type="match status" value="1"/>
</dbReference>
<dbReference type="HAMAP" id="MF_00409">
    <property type="entry name" value="LpxK"/>
    <property type="match status" value="1"/>
</dbReference>
<dbReference type="Pfam" id="PF02606">
    <property type="entry name" value="LpxK"/>
    <property type="match status" value="1"/>
</dbReference>
<evidence type="ECO:0000256" key="8">
    <source>
        <dbReference type="ARBA" id="ARBA00022741"/>
    </source>
</evidence>
<dbReference type="GO" id="GO:0009244">
    <property type="term" value="P:lipopolysaccharide core region biosynthetic process"/>
    <property type="evidence" value="ECO:0007669"/>
    <property type="project" value="TreeGrafter"/>
</dbReference>
<evidence type="ECO:0000256" key="4">
    <source>
        <dbReference type="ARBA" id="ARBA00016436"/>
    </source>
</evidence>
<sequence>MSHSIDALQRSLAPVLAPLSWVYSAGMRMRAGLYQRGLLAAWEADALTVSVGNIGWGGSGKTPIAGWLLGWAESRGLEALLLTRGYKAKPVTHPYLVTPGALAEEAGDEPLMLATMHRKAKVVVDPVRTRAGRWAMERFRPGLVVLDDGFQHMAVKRHVDLVLLRPDDLAGQWNRVIPAGSWREPIAALKRADAFLVKMSPENFTRLIPFFSERLERFRKPVFSFQLRPVGVTHVLHGNAEIGFGGGAYLLVTGVGDPEQVRRSAARYFGYPPARHLVFRDHHAYTKADVLAMQTTARRLGCDAILCTPKDAVKLGPMCSEEFWRLDLRIDFGPSALGSGKPFNTWWSRRFDAFNLRRKDVLEEAREAEEQTAADMAAYQEESADREDDHGQK</sequence>
<keyword evidence="9 13" id="KW-0418">Kinase</keyword>
<keyword evidence="11 13" id="KW-0443">Lipid metabolism</keyword>
<keyword evidence="6 13" id="KW-0441">Lipid A biosynthesis</keyword>
<dbReference type="GO" id="GO:0009029">
    <property type="term" value="F:lipid-A 4'-kinase activity"/>
    <property type="evidence" value="ECO:0007669"/>
    <property type="project" value="UniProtKB-UniRule"/>
</dbReference>
<dbReference type="InterPro" id="IPR027417">
    <property type="entry name" value="P-loop_NTPase"/>
</dbReference>
<dbReference type="EC" id="2.7.1.130" evidence="3 13"/>
<comment type="pathway">
    <text evidence="2 13">Glycolipid biosynthesis; lipid IV(A) biosynthesis; lipid IV(A) from (3R)-3-hydroxytetradecanoyl-[acyl-carrier-protein] and UDP-N-acetyl-alpha-D-glucosamine: step 6/6.</text>
</comment>
<evidence type="ECO:0000256" key="5">
    <source>
        <dbReference type="ARBA" id="ARBA00022516"/>
    </source>
</evidence>
<dbReference type="PANTHER" id="PTHR42724:SF1">
    <property type="entry name" value="TETRAACYLDISACCHARIDE 4'-KINASE, MITOCHONDRIAL-RELATED"/>
    <property type="match status" value="1"/>
</dbReference>
<evidence type="ECO:0000313" key="15">
    <source>
        <dbReference type="EMBL" id="MUM76469.1"/>
    </source>
</evidence>
<comment type="caution">
    <text evidence="15">The sequence shown here is derived from an EMBL/GenBank/DDBJ whole genome shotgun (WGS) entry which is preliminary data.</text>
</comment>
<keyword evidence="10 13" id="KW-0067">ATP-binding</keyword>
<evidence type="ECO:0000313" key="16">
    <source>
        <dbReference type="Proteomes" id="UP000461162"/>
    </source>
</evidence>
<dbReference type="InterPro" id="IPR003758">
    <property type="entry name" value="LpxK"/>
</dbReference>
<comment type="function">
    <text evidence="1 13">Transfers the gamma-phosphate of ATP to the 4'-position of a tetraacyldisaccharide 1-phosphate intermediate (termed DS-1-P) to form tetraacyldisaccharide 1,4'-bis-phosphate (lipid IVA).</text>
</comment>
<evidence type="ECO:0000256" key="12">
    <source>
        <dbReference type="ARBA" id="ARBA00029757"/>
    </source>
</evidence>
<dbReference type="Proteomes" id="UP000461162">
    <property type="component" value="Unassembled WGS sequence"/>
</dbReference>
<evidence type="ECO:0000256" key="10">
    <source>
        <dbReference type="ARBA" id="ARBA00022840"/>
    </source>
</evidence>
<dbReference type="RefSeq" id="WP_155932087.1">
    <property type="nucleotide sequence ID" value="NZ_WODC01000001.1"/>
</dbReference>
<name>A0A7K1KK79_9BACT</name>
<keyword evidence="8 13" id="KW-0547">Nucleotide-binding</keyword>
<evidence type="ECO:0000256" key="6">
    <source>
        <dbReference type="ARBA" id="ARBA00022556"/>
    </source>
</evidence>
<keyword evidence="7 13" id="KW-0808">Transferase</keyword>
<dbReference type="AlphaFoldDB" id="A0A7K1KK79"/>
<evidence type="ECO:0000256" key="11">
    <source>
        <dbReference type="ARBA" id="ARBA00023098"/>
    </source>
</evidence>
<evidence type="ECO:0000256" key="3">
    <source>
        <dbReference type="ARBA" id="ARBA00012071"/>
    </source>
</evidence>
<keyword evidence="16" id="KW-1185">Reference proteome</keyword>
<evidence type="ECO:0000256" key="2">
    <source>
        <dbReference type="ARBA" id="ARBA00004870"/>
    </source>
</evidence>
<evidence type="ECO:0000256" key="13">
    <source>
        <dbReference type="HAMAP-Rule" id="MF_00409"/>
    </source>
</evidence>
<dbReference type="GO" id="GO:0009245">
    <property type="term" value="P:lipid A biosynthetic process"/>
    <property type="evidence" value="ECO:0007669"/>
    <property type="project" value="UniProtKB-UniRule"/>
</dbReference>